<keyword evidence="3" id="KW-1185">Reference proteome</keyword>
<reference evidence="2 3" key="1">
    <citation type="submission" date="2019-06" db="EMBL/GenBank/DDBJ databases">
        <title>Sequencing the genomes of 1000 actinobacteria strains.</title>
        <authorList>
            <person name="Klenk H.-P."/>
        </authorList>
    </citation>
    <scope>NUCLEOTIDE SEQUENCE [LARGE SCALE GENOMIC DNA]</scope>
    <source>
        <strain evidence="2 3">DSM 8251</strain>
    </source>
</reference>
<sequence>MARAQTIQIFLPSGNPQGLRQAEITTRTVQVFDIPRASLSEFLAMEQAHQVGVYFLFSDTSDTDERAECYIGETDDIGKRLRQHESKKLFWTRALVAISLTASWTKTHVRYFEAKAVRVAKDNGRYAVKNGNDGYANMHMPLPLQADCDEFFETISVLTATLGFPILRPLKSKQDTPHANILHVRGLKDTTSGSYSDEGLTVFAGTQIVPQNAKWRPYPAIAAQREALLDDGVLQQDESGAIVFAKDHLFPTPSGAACVIRGRSANGWEQWRDGQNQRLDAIVDRTGTQEEVP</sequence>
<dbReference type="InterPro" id="IPR000305">
    <property type="entry name" value="GIY-YIG_endonuc"/>
</dbReference>
<dbReference type="InterPro" id="IPR035901">
    <property type="entry name" value="GIY-YIG_endonuc_sf"/>
</dbReference>
<evidence type="ECO:0000259" key="1">
    <source>
        <dbReference type="PROSITE" id="PS50164"/>
    </source>
</evidence>
<dbReference type="AlphaFoldDB" id="A0A542ZT61"/>
<dbReference type="CDD" id="cd10447">
    <property type="entry name" value="GIY-YIG_unchar_2"/>
    <property type="match status" value="1"/>
</dbReference>
<dbReference type="PROSITE" id="PS50164">
    <property type="entry name" value="GIY_YIG"/>
    <property type="match status" value="1"/>
</dbReference>
<organism evidence="2 3">
    <name type="scientific">Propioniferax innocua</name>
    <dbReference type="NCBI Taxonomy" id="1753"/>
    <lineage>
        <taxon>Bacteria</taxon>
        <taxon>Bacillati</taxon>
        <taxon>Actinomycetota</taxon>
        <taxon>Actinomycetes</taxon>
        <taxon>Propionibacteriales</taxon>
        <taxon>Propionibacteriaceae</taxon>
        <taxon>Propioniferax</taxon>
    </lineage>
</organism>
<dbReference type="Pfam" id="PF14267">
    <property type="entry name" value="DUF4357"/>
    <property type="match status" value="1"/>
</dbReference>
<dbReference type="InterPro" id="IPR025579">
    <property type="entry name" value="DUF4357"/>
</dbReference>
<feature type="domain" description="GIY-YIG" evidence="1">
    <location>
        <begin position="49"/>
        <end position="128"/>
    </location>
</feature>
<comment type="caution">
    <text evidence="2">The sequence shown here is derived from an EMBL/GenBank/DDBJ whole genome shotgun (WGS) entry which is preliminary data.</text>
</comment>
<evidence type="ECO:0000313" key="2">
    <source>
        <dbReference type="EMBL" id="TQL63467.1"/>
    </source>
</evidence>
<gene>
    <name evidence="2" type="ORF">FB460_1282</name>
</gene>
<dbReference type="EMBL" id="VFOR01000001">
    <property type="protein sequence ID" value="TQL63467.1"/>
    <property type="molecule type" value="Genomic_DNA"/>
</dbReference>
<protein>
    <submittedName>
        <fullName evidence="2">GIY-YIG catalytic domain-containing protein</fullName>
    </submittedName>
</protein>
<accession>A0A542ZT61</accession>
<evidence type="ECO:0000313" key="3">
    <source>
        <dbReference type="Proteomes" id="UP000316196"/>
    </source>
</evidence>
<dbReference type="RefSeq" id="WP_170209972.1">
    <property type="nucleotide sequence ID" value="NZ_BAAAMD010000002.1"/>
</dbReference>
<dbReference type="Gene3D" id="3.40.1440.10">
    <property type="entry name" value="GIY-YIG endonuclease"/>
    <property type="match status" value="1"/>
</dbReference>
<dbReference type="Proteomes" id="UP000316196">
    <property type="component" value="Unassembled WGS sequence"/>
</dbReference>
<proteinExistence type="predicted"/>
<name>A0A542ZT61_9ACTN</name>